<comment type="cofactor">
    <cofactor evidence="1">
        <name>Mg(2+)</name>
        <dbReference type="ChEBI" id="CHEBI:18420"/>
    </cofactor>
</comment>
<dbReference type="FunFam" id="3.10.20.30:FF:000001">
    <property type="entry name" value="Ribosome-binding ATPase YchF"/>
    <property type="match status" value="1"/>
</dbReference>
<evidence type="ECO:0000256" key="2">
    <source>
        <dbReference type="ARBA" id="ARBA00022723"/>
    </source>
</evidence>
<dbReference type="OrthoDB" id="9807318at2"/>
<accession>A0A0W0GGL9</accession>
<proteinExistence type="predicted"/>
<evidence type="ECO:0000259" key="5">
    <source>
        <dbReference type="PROSITE" id="PS51880"/>
    </source>
</evidence>
<dbReference type="InterPro" id="IPR012676">
    <property type="entry name" value="TGS-like"/>
</dbReference>
<evidence type="ECO:0000256" key="3">
    <source>
        <dbReference type="ARBA" id="ARBA00022741"/>
    </source>
</evidence>
<dbReference type="InterPro" id="IPR012675">
    <property type="entry name" value="Beta-grasp_dom_sf"/>
</dbReference>
<reference evidence="6 7" key="1">
    <citation type="submission" date="2015-06" db="EMBL/GenBank/DDBJ databases">
        <title>Genome sequence of the organohalide-respiring Dehalogenimonas alkenigignens type strain (IP3-3T).</title>
        <authorList>
            <person name="Key T.A."/>
            <person name="Richmond D.P."/>
            <person name="Bowman K.S."/>
            <person name="Cho Y.-J."/>
            <person name="Chun J."/>
            <person name="da Costa M.S."/>
            <person name="Rainey F.A."/>
            <person name="Moe W.M."/>
        </authorList>
    </citation>
    <scope>NUCLEOTIDE SEQUENCE [LARGE SCALE GENOMIC DNA]</scope>
    <source>
        <strain evidence="6 7">IP3-3</strain>
    </source>
</reference>
<evidence type="ECO:0000313" key="7">
    <source>
        <dbReference type="Proteomes" id="UP000053947"/>
    </source>
</evidence>
<evidence type="ECO:0000256" key="1">
    <source>
        <dbReference type="ARBA" id="ARBA00001946"/>
    </source>
</evidence>
<dbReference type="RefSeq" id="WP_058438437.1">
    <property type="nucleotide sequence ID" value="NZ_KQ758903.1"/>
</dbReference>
<organism evidence="6 7">
    <name type="scientific">Dehalogenimonas alkenigignens</name>
    <dbReference type="NCBI Taxonomy" id="1217799"/>
    <lineage>
        <taxon>Bacteria</taxon>
        <taxon>Bacillati</taxon>
        <taxon>Chloroflexota</taxon>
        <taxon>Dehalococcoidia</taxon>
        <taxon>Dehalococcoidales</taxon>
        <taxon>Dehalococcoidaceae</taxon>
        <taxon>Dehalogenimonas</taxon>
    </lineage>
</organism>
<name>A0A0W0GGL9_9CHLR</name>
<dbReference type="SUPFAM" id="SSF52540">
    <property type="entry name" value="P-loop containing nucleoside triphosphate hydrolases"/>
    <property type="match status" value="1"/>
</dbReference>
<dbReference type="PROSITE" id="PS51880">
    <property type="entry name" value="TGS"/>
    <property type="match status" value="1"/>
</dbReference>
<dbReference type="AlphaFoldDB" id="A0A0W0GGL9"/>
<evidence type="ECO:0000256" key="4">
    <source>
        <dbReference type="ARBA" id="ARBA00022840"/>
    </source>
</evidence>
<evidence type="ECO:0000313" key="6">
    <source>
        <dbReference type="EMBL" id="KTB47701.1"/>
    </source>
</evidence>
<keyword evidence="3" id="KW-0547">Nucleotide-binding</keyword>
<comment type="caution">
    <text evidence="6">The sequence shown here is derived from an EMBL/GenBank/DDBJ whole genome shotgun (WGS) entry which is preliminary data.</text>
</comment>
<dbReference type="STRING" id="1217799.DEALK_05460"/>
<keyword evidence="7" id="KW-1185">Reference proteome</keyword>
<dbReference type="EMBL" id="LFDV01000002">
    <property type="protein sequence ID" value="KTB47701.1"/>
    <property type="molecule type" value="Genomic_DNA"/>
</dbReference>
<dbReference type="PIRSF" id="PIRSF006641">
    <property type="entry name" value="CHP00092"/>
    <property type="match status" value="1"/>
</dbReference>
<dbReference type="Gene3D" id="1.10.150.300">
    <property type="entry name" value="TGS-like domain"/>
    <property type="match status" value="1"/>
</dbReference>
<dbReference type="InterPro" id="IPR004095">
    <property type="entry name" value="TGS"/>
</dbReference>
<dbReference type="PANTHER" id="PTHR23305:SF18">
    <property type="entry name" value="OBG-TYPE G DOMAIN-CONTAINING PROTEIN"/>
    <property type="match status" value="1"/>
</dbReference>
<dbReference type="InterPro" id="IPR013029">
    <property type="entry name" value="YchF_C"/>
</dbReference>
<dbReference type="GO" id="GO:0005737">
    <property type="term" value="C:cytoplasm"/>
    <property type="evidence" value="ECO:0007669"/>
    <property type="project" value="TreeGrafter"/>
</dbReference>
<dbReference type="GO" id="GO:0046872">
    <property type="term" value="F:metal ion binding"/>
    <property type="evidence" value="ECO:0007669"/>
    <property type="project" value="UniProtKB-KW"/>
</dbReference>
<dbReference type="Gene3D" id="3.40.50.300">
    <property type="entry name" value="P-loop containing nucleotide triphosphate hydrolases"/>
    <property type="match status" value="1"/>
</dbReference>
<dbReference type="InterPro" id="IPR023192">
    <property type="entry name" value="TGS-like_dom_sf"/>
</dbReference>
<keyword evidence="4" id="KW-0067">ATP-binding</keyword>
<dbReference type="PATRIC" id="fig|1217799.6.peg.563"/>
<feature type="domain" description="TGS" evidence="5">
    <location>
        <begin position="274"/>
        <end position="357"/>
    </location>
</feature>
<dbReference type="NCBIfam" id="TIGR00092">
    <property type="entry name" value="redox-regulated ATPase YchF"/>
    <property type="match status" value="1"/>
</dbReference>
<dbReference type="CDD" id="cd04867">
    <property type="entry name" value="TGS_YchF_OLA1"/>
    <property type="match status" value="1"/>
</dbReference>
<dbReference type="PANTHER" id="PTHR23305">
    <property type="entry name" value="OBG GTPASE FAMILY"/>
    <property type="match status" value="1"/>
</dbReference>
<dbReference type="InterPro" id="IPR004396">
    <property type="entry name" value="ATPase_YchF/OLA1"/>
</dbReference>
<dbReference type="SUPFAM" id="SSF81271">
    <property type="entry name" value="TGS-like"/>
    <property type="match status" value="1"/>
</dbReference>
<keyword evidence="2" id="KW-0479">Metal-binding</keyword>
<gene>
    <name evidence="6" type="ORF">DEALK_05460</name>
</gene>
<dbReference type="GO" id="GO:0005525">
    <property type="term" value="F:GTP binding"/>
    <property type="evidence" value="ECO:0007669"/>
    <property type="project" value="InterPro"/>
</dbReference>
<dbReference type="Proteomes" id="UP000053947">
    <property type="component" value="Unassembled WGS sequence"/>
</dbReference>
<protein>
    <submittedName>
        <fullName evidence="6">GTP-binding protein YchF</fullName>
    </submittedName>
</protein>
<dbReference type="GO" id="GO:0016887">
    <property type="term" value="F:ATP hydrolysis activity"/>
    <property type="evidence" value="ECO:0007669"/>
    <property type="project" value="InterPro"/>
</dbReference>
<sequence length="359" mass="39281">MALSIGIIGLPMSGRTTVFEAAAGGLKAAAPKPEAVHVGIAKVPDERIDRLSEMFKPQKTTYAEVKYLDLGASVKNISGEALRELSAMDELVSVVRAFKDDAVPHPQETVDAERDIEAMNLELTFSDLAIIERRLGKIEQSMKAAKATDRPKILAEQELLLRLKAELEKDIPLRDVELSAEEEKSLSGYQFLSAKPLLTVVNIGEEDLPSAARIEDEFSKRFAGRKRKLIALCGKLEAELAGMDEASAAEFRADYGLKETGLARTIRASYALLDLISFFTVGPDEVRAWSITAGMNAQAAAGKIHSDIERGFIRAEVVHYDDLMRTGTMAEAKKAGVLRLEGKTYTVKDGDIAHFLFNV</sequence>
<dbReference type="Pfam" id="PF06071">
    <property type="entry name" value="YchF-GTPase_C"/>
    <property type="match status" value="1"/>
</dbReference>
<dbReference type="InterPro" id="IPR027417">
    <property type="entry name" value="P-loop_NTPase"/>
</dbReference>
<dbReference type="Gene3D" id="3.10.20.30">
    <property type="match status" value="1"/>
</dbReference>
<dbReference type="GO" id="GO:0005524">
    <property type="term" value="F:ATP binding"/>
    <property type="evidence" value="ECO:0007669"/>
    <property type="project" value="UniProtKB-KW"/>
</dbReference>